<keyword evidence="1" id="KW-0805">Transcription regulation</keyword>
<proteinExistence type="predicted"/>
<dbReference type="GO" id="GO:0003700">
    <property type="term" value="F:DNA-binding transcription factor activity"/>
    <property type="evidence" value="ECO:0007669"/>
    <property type="project" value="InterPro"/>
</dbReference>
<evidence type="ECO:0000313" key="6">
    <source>
        <dbReference type="Proteomes" id="UP000219412"/>
    </source>
</evidence>
<keyword evidence="6" id="KW-1185">Reference proteome</keyword>
<evidence type="ECO:0000256" key="2">
    <source>
        <dbReference type="ARBA" id="ARBA00023125"/>
    </source>
</evidence>
<dbReference type="InterPro" id="IPR036388">
    <property type="entry name" value="WH-like_DNA-bd_sf"/>
</dbReference>
<keyword evidence="3" id="KW-0804">Transcription</keyword>
<dbReference type="AlphaFoldDB" id="A0A285USS2"/>
<feature type="domain" description="HTH marR-type" evidence="4">
    <location>
        <begin position="1"/>
        <end position="138"/>
    </location>
</feature>
<dbReference type="Pfam" id="PF01047">
    <property type="entry name" value="MarR"/>
    <property type="match status" value="1"/>
</dbReference>
<dbReference type="EMBL" id="OBQF01000007">
    <property type="protein sequence ID" value="SOC44859.1"/>
    <property type="molecule type" value="Genomic_DNA"/>
</dbReference>
<dbReference type="GO" id="GO:0003677">
    <property type="term" value="F:DNA binding"/>
    <property type="evidence" value="ECO:0007669"/>
    <property type="project" value="UniProtKB-KW"/>
</dbReference>
<accession>A0A285USS2</accession>
<dbReference type="PRINTS" id="PR00598">
    <property type="entry name" value="HTHMARR"/>
</dbReference>
<evidence type="ECO:0000256" key="1">
    <source>
        <dbReference type="ARBA" id="ARBA00023015"/>
    </source>
</evidence>
<name>A0A285USS2_9STAP</name>
<dbReference type="PANTHER" id="PTHR42756:SF1">
    <property type="entry name" value="TRANSCRIPTIONAL REPRESSOR OF EMRAB OPERON"/>
    <property type="match status" value="1"/>
</dbReference>
<dbReference type="InterPro" id="IPR036390">
    <property type="entry name" value="WH_DNA-bd_sf"/>
</dbReference>
<evidence type="ECO:0000256" key="3">
    <source>
        <dbReference type="ARBA" id="ARBA00023163"/>
    </source>
</evidence>
<reference evidence="6" key="1">
    <citation type="submission" date="2017-08" db="EMBL/GenBank/DDBJ databases">
        <authorList>
            <person name="Varghese N."/>
            <person name="Submissions S."/>
        </authorList>
    </citation>
    <scope>NUCLEOTIDE SEQUENCE [LARGE SCALE GENOMIC DNA]</scope>
    <source>
        <strain evidence="6">DSM 23173</strain>
    </source>
</reference>
<protein>
    <submittedName>
        <fullName evidence="5">DNA-binding MarR family transcriptional regulator</fullName>
    </submittedName>
</protein>
<evidence type="ECO:0000313" key="5">
    <source>
        <dbReference type="EMBL" id="SOC44859.1"/>
    </source>
</evidence>
<dbReference type="Gene3D" id="1.10.10.10">
    <property type="entry name" value="Winged helix-like DNA-binding domain superfamily/Winged helix DNA-binding domain"/>
    <property type="match status" value="1"/>
</dbReference>
<dbReference type="OrthoDB" id="6462103at2"/>
<dbReference type="SMART" id="SM00347">
    <property type="entry name" value="HTH_MARR"/>
    <property type="match status" value="1"/>
</dbReference>
<dbReference type="RefSeq" id="WP_097042649.1">
    <property type="nucleotide sequence ID" value="NZ_OBQF01000007.1"/>
</dbReference>
<dbReference type="PANTHER" id="PTHR42756">
    <property type="entry name" value="TRANSCRIPTIONAL REGULATOR, MARR"/>
    <property type="match status" value="1"/>
</dbReference>
<dbReference type="Proteomes" id="UP000219412">
    <property type="component" value="Unassembled WGS sequence"/>
</dbReference>
<organism evidence="5 6">
    <name type="scientific">Salinicoccus kekensis</name>
    <dbReference type="NCBI Taxonomy" id="714307"/>
    <lineage>
        <taxon>Bacteria</taxon>
        <taxon>Bacillati</taxon>
        <taxon>Bacillota</taxon>
        <taxon>Bacilli</taxon>
        <taxon>Bacillales</taxon>
        <taxon>Staphylococcaceae</taxon>
        <taxon>Salinicoccus</taxon>
    </lineage>
</organism>
<keyword evidence="2 5" id="KW-0238">DNA-binding</keyword>
<sequence length="138" mass="16224">MSDVNTRHVCRHIFLLNAKVDHMTSFETKDGRISREQVYMLEIIAEEPNITQKQLITRMKKEQTAISRAIQRMADNDLISKTQSREDLRAFYLKISDKGLRLIDDLHDEICEITDDLLKDLSKDEVKNLTQILEKIHR</sequence>
<dbReference type="SUPFAM" id="SSF46785">
    <property type="entry name" value="Winged helix' DNA-binding domain"/>
    <property type="match status" value="1"/>
</dbReference>
<gene>
    <name evidence="5" type="ORF">SAMN05878391_2501</name>
</gene>
<evidence type="ECO:0000259" key="4">
    <source>
        <dbReference type="PROSITE" id="PS50995"/>
    </source>
</evidence>
<dbReference type="InterPro" id="IPR000835">
    <property type="entry name" value="HTH_MarR-typ"/>
</dbReference>
<dbReference type="PROSITE" id="PS50995">
    <property type="entry name" value="HTH_MARR_2"/>
    <property type="match status" value="1"/>
</dbReference>